<proteinExistence type="predicted"/>
<gene>
    <name evidence="2" type="ORF">Plec18167_005507</name>
</gene>
<accession>A0ABR3XHX9</accession>
<feature type="signal peptide" evidence="1">
    <location>
        <begin position="1"/>
        <end position="16"/>
    </location>
</feature>
<sequence length="318" mass="33802">MRSVTILPLLLAVASARTVNFNRRADNLQTFTGDLGGAAPAVTNSGDSTKPFEVNGDTFVNQAAAVQRSCDVQFNTCADQANGGAGFSVDQCQQQKDQCSAAAGAAKRSIEERSEHITPRFSQIQVRANSSTGNDQASRVGNIKRLVEVAERGFEKIKVRANSNSTSSRVGNIKRLVDVEERDFEKIRVRANSNSTANDQANRVGNIKRNVDFEKRNGTAADFIKRGDVLDKRNNAAQNGTANFIKRFTPDMEKRAQNGTAAAAGQGNNAAQQFGQAAKDVGGIVQGLGNLLGGGGGGAGKAAAPFGLKPRKTHFFRS</sequence>
<evidence type="ECO:0000313" key="3">
    <source>
        <dbReference type="Proteomes" id="UP001583193"/>
    </source>
</evidence>
<feature type="chain" id="PRO_5047090338" evidence="1">
    <location>
        <begin position="17"/>
        <end position="318"/>
    </location>
</feature>
<evidence type="ECO:0000256" key="1">
    <source>
        <dbReference type="SAM" id="SignalP"/>
    </source>
</evidence>
<reference evidence="2 3" key="1">
    <citation type="journal article" date="2024" name="IMA Fungus">
        <title>IMA Genome - F19 : A genome assembly and annotation guide to empower mycologists, including annotated draft genome sequences of Ceratocystis pirilliformis, Diaporthe australafricana, Fusarium ophioides, Paecilomyces lecythidis, and Sporothrix stenoceras.</title>
        <authorList>
            <person name="Aylward J."/>
            <person name="Wilson A.M."/>
            <person name="Visagie C.M."/>
            <person name="Spraker J."/>
            <person name="Barnes I."/>
            <person name="Buitendag C."/>
            <person name="Ceriani C."/>
            <person name="Del Mar Angel L."/>
            <person name="du Plessis D."/>
            <person name="Fuchs T."/>
            <person name="Gasser K."/>
            <person name="Kramer D."/>
            <person name="Li W."/>
            <person name="Munsamy K."/>
            <person name="Piso A."/>
            <person name="Price J.L."/>
            <person name="Sonnekus B."/>
            <person name="Thomas C."/>
            <person name="van der Nest A."/>
            <person name="van Dijk A."/>
            <person name="van Heerden A."/>
            <person name="van Vuuren N."/>
            <person name="Yilmaz N."/>
            <person name="Duong T.A."/>
            <person name="van der Merwe N.A."/>
            <person name="Wingfield M.J."/>
            <person name="Wingfield B.D."/>
        </authorList>
    </citation>
    <scope>NUCLEOTIDE SEQUENCE [LARGE SCALE GENOMIC DNA]</scope>
    <source>
        <strain evidence="2 3">CMW 18167</strain>
    </source>
</reference>
<evidence type="ECO:0000313" key="2">
    <source>
        <dbReference type="EMBL" id="KAL1875571.1"/>
    </source>
</evidence>
<organism evidence="2 3">
    <name type="scientific">Paecilomyces lecythidis</name>
    <dbReference type="NCBI Taxonomy" id="3004212"/>
    <lineage>
        <taxon>Eukaryota</taxon>
        <taxon>Fungi</taxon>
        <taxon>Dikarya</taxon>
        <taxon>Ascomycota</taxon>
        <taxon>Pezizomycotina</taxon>
        <taxon>Eurotiomycetes</taxon>
        <taxon>Eurotiomycetidae</taxon>
        <taxon>Eurotiales</taxon>
        <taxon>Thermoascaceae</taxon>
        <taxon>Paecilomyces</taxon>
    </lineage>
</organism>
<protein>
    <submittedName>
        <fullName evidence="2">Uncharacterized protein</fullName>
    </submittedName>
</protein>
<dbReference type="Proteomes" id="UP001583193">
    <property type="component" value="Unassembled WGS sequence"/>
</dbReference>
<comment type="caution">
    <text evidence="2">The sequence shown here is derived from an EMBL/GenBank/DDBJ whole genome shotgun (WGS) entry which is preliminary data.</text>
</comment>
<keyword evidence="1" id="KW-0732">Signal</keyword>
<dbReference type="EMBL" id="JAVDPF010000017">
    <property type="protein sequence ID" value="KAL1875571.1"/>
    <property type="molecule type" value="Genomic_DNA"/>
</dbReference>
<name>A0ABR3XHX9_9EURO</name>
<keyword evidence="3" id="KW-1185">Reference proteome</keyword>